<comment type="caution">
    <text evidence="5">The sequence shown here is derived from an EMBL/GenBank/DDBJ whole genome shotgun (WGS) entry which is preliminary data.</text>
</comment>
<dbReference type="OrthoDB" id="255837at2759"/>
<dbReference type="InterPro" id="IPR010760">
    <property type="entry name" value="DNA-repair_Swi5"/>
</dbReference>
<dbReference type="AlphaFoldDB" id="A0A1J9PE95"/>
<reference evidence="5 6" key="1">
    <citation type="submission" date="2015-07" db="EMBL/GenBank/DDBJ databases">
        <title>Emmonsia species relationships and genome sequence.</title>
        <authorList>
            <consortium name="The Broad Institute Genomics Platform"/>
            <person name="Cuomo C.A."/>
            <person name="Munoz J.F."/>
            <person name="Imamovic A."/>
            <person name="Priest M.E."/>
            <person name="Young S."/>
            <person name="Clay O.K."/>
            <person name="McEwen J.G."/>
        </authorList>
    </citation>
    <scope>NUCLEOTIDE SEQUENCE [LARGE SCALE GENOMIC DNA]</scope>
    <source>
        <strain evidence="5 6">UAMH 9510</strain>
    </source>
</reference>
<dbReference type="Gene3D" id="1.20.5.170">
    <property type="match status" value="1"/>
</dbReference>
<dbReference type="GO" id="GO:0000709">
    <property type="term" value="P:meiotic joint molecule formation"/>
    <property type="evidence" value="ECO:0007669"/>
    <property type="project" value="TreeGrafter"/>
</dbReference>
<dbReference type="Pfam" id="PF07061">
    <property type="entry name" value="Swi5"/>
    <property type="match status" value="1"/>
</dbReference>
<evidence type="ECO:0000256" key="4">
    <source>
        <dbReference type="SAM" id="MobiDB-lite"/>
    </source>
</evidence>
<feature type="region of interest" description="Disordered" evidence="4">
    <location>
        <begin position="81"/>
        <end position="103"/>
    </location>
</feature>
<name>A0A1J9PE95_9EURO</name>
<keyword evidence="3" id="KW-0234">DNA repair</keyword>
<organism evidence="5 6">
    <name type="scientific">Emergomyces pasteurianus Ep9510</name>
    <dbReference type="NCBI Taxonomy" id="1447872"/>
    <lineage>
        <taxon>Eukaryota</taxon>
        <taxon>Fungi</taxon>
        <taxon>Dikarya</taxon>
        <taxon>Ascomycota</taxon>
        <taxon>Pezizomycotina</taxon>
        <taxon>Eurotiomycetes</taxon>
        <taxon>Eurotiomycetidae</taxon>
        <taxon>Onygenales</taxon>
        <taxon>Ajellomycetaceae</taxon>
        <taxon>Emergomyces</taxon>
    </lineage>
</organism>
<dbReference type="GO" id="GO:0034974">
    <property type="term" value="C:Swi5-Swi2 complex"/>
    <property type="evidence" value="ECO:0007669"/>
    <property type="project" value="TreeGrafter"/>
</dbReference>
<evidence type="ECO:0000256" key="2">
    <source>
        <dbReference type="ARBA" id="ARBA00022763"/>
    </source>
</evidence>
<evidence type="ECO:0000256" key="3">
    <source>
        <dbReference type="ARBA" id="ARBA00023204"/>
    </source>
</evidence>
<keyword evidence="6" id="KW-1185">Reference proteome</keyword>
<gene>
    <name evidence="5" type="ORF">AJ78_04804</name>
</gene>
<feature type="compositionally biased region" description="Polar residues" evidence="4">
    <location>
        <begin position="1"/>
        <end position="32"/>
    </location>
</feature>
<dbReference type="PANTHER" id="PTHR28529">
    <property type="entry name" value="DNA REPAIR PROTEIN SWI5 HOMOLOG"/>
    <property type="match status" value="1"/>
</dbReference>
<dbReference type="GO" id="GO:0010772">
    <property type="term" value="P:meiotic DNA recombinase assembly involved in reciprocal meiotic recombination"/>
    <property type="evidence" value="ECO:0007669"/>
    <property type="project" value="TreeGrafter"/>
</dbReference>
<dbReference type="Proteomes" id="UP000182235">
    <property type="component" value="Unassembled WGS sequence"/>
</dbReference>
<accession>A0A1J9PE95</accession>
<sequence length="156" mass="17041">MAHTQNHTPVKSSEQPASSQQSTTPLLSNSISKPEPESVVLTTPTRYSEKHERMIKTLSSKISTLNSEILKTEALLSEAHTKLNPPNIKAADTDGNTDRDTAAPKDPAAIVQRHIRLLHEYNEIKDIGQGLMGLVAEARGVRHVDVQREFGVGDGD</sequence>
<dbReference type="PANTHER" id="PTHR28529:SF2">
    <property type="entry name" value="DNA REPAIR PROTEIN SWI5 HOMOLOG"/>
    <property type="match status" value="1"/>
</dbReference>
<protein>
    <recommendedName>
        <fullName evidence="7">Swi5-domain-containing protein</fullName>
    </recommendedName>
</protein>
<dbReference type="EMBL" id="LGRN01000190">
    <property type="protein sequence ID" value="OJD14888.1"/>
    <property type="molecule type" value="Genomic_DNA"/>
</dbReference>
<evidence type="ECO:0000256" key="1">
    <source>
        <dbReference type="ARBA" id="ARBA00008060"/>
    </source>
</evidence>
<keyword evidence="2" id="KW-0227">DNA damage</keyword>
<evidence type="ECO:0000313" key="6">
    <source>
        <dbReference type="Proteomes" id="UP000182235"/>
    </source>
</evidence>
<proteinExistence type="inferred from homology"/>
<evidence type="ECO:0000313" key="5">
    <source>
        <dbReference type="EMBL" id="OJD14888.1"/>
    </source>
</evidence>
<evidence type="ECO:0008006" key="7">
    <source>
        <dbReference type="Google" id="ProtNLM"/>
    </source>
</evidence>
<feature type="region of interest" description="Disordered" evidence="4">
    <location>
        <begin position="1"/>
        <end position="52"/>
    </location>
</feature>
<dbReference type="STRING" id="1447872.A0A1J9PE95"/>
<comment type="similarity">
    <text evidence="1">Belongs to the SWI5/SAE3 family.</text>
</comment>
<dbReference type="GO" id="GO:0032798">
    <property type="term" value="C:Swi5-Sfr1 complex"/>
    <property type="evidence" value="ECO:0007669"/>
    <property type="project" value="TreeGrafter"/>
</dbReference>
<dbReference type="VEuPathDB" id="FungiDB:AJ78_04804"/>